<proteinExistence type="predicted"/>
<dbReference type="PANTHER" id="PTHR31851">
    <property type="entry name" value="FE(2+)/MN(2+) TRANSPORTER PCL1"/>
    <property type="match status" value="1"/>
</dbReference>
<evidence type="ECO:0000256" key="2">
    <source>
        <dbReference type="ARBA" id="ARBA00022692"/>
    </source>
</evidence>
<feature type="transmembrane region" description="Helical" evidence="5">
    <location>
        <begin position="12"/>
        <end position="37"/>
    </location>
</feature>
<accession>A0A840U5A0</accession>
<evidence type="ECO:0000256" key="1">
    <source>
        <dbReference type="ARBA" id="ARBA00004127"/>
    </source>
</evidence>
<evidence type="ECO:0000256" key="4">
    <source>
        <dbReference type="ARBA" id="ARBA00023136"/>
    </source>
</evidence>
<gene>
    <name evidence="6" type="ORF">HNQ92_005151</name>
</gene>
<dbReference type="AlphaFoldDB" id="A0A840U5A0"/>
<name>A0A840U5A0_9BACT</name>
<evidence type="ECO:0000313" key="6">
    <source>
        <dbReference type="EMBL" id="MBB5286989.1"/>
    </source>
</evidence>
<organism evidence="6 7">
    <name type="scientific">Rhabdobacter roseus</name>
    <dbReference type="NCBI Taxonomy" id="1655419"/>
    <lineage>
        <taxon>Bacteria</taxon>
        <taxon>Pseudomonadati</taxon>
        <taxon>Bacteroidota</taxon>
        <taxon>Cytophagia</taxon>
        <taxon>Cytophagales</taxon>
        <taxon>Cytophagaceae</taxon>
        <taxon>Rhabdobacter</taxon>
    </lineage>
</organism>
<feature type="transmembrane region" description="Helical" evidence="5">
    <location>
        <begin position="173"/>
        <end position="192"/>
    </location>
</feature>
<dbReference type="GO" id="GO:0030026">
    <property type="term" value="P:intracellular manganese ion homeostasis"/>
    <property type="evidence" value="ECO:0007669"/>
    <property type="project" value="InterPro"/>
</dbReference>
<dbReference type="EMBL" id="JACHGF010000013">
    <property type="protein sequence ID" value="MBB5286989.1"/>
    <property type="molecule type" value="Genomic_DNA"/>
</dbReference>
<comment type="subcellular location">
    <subcellularLocation>
        <location evidence="1">Endomembrane system</location>
        <topology evidence="1">Multi-pass membrane protein</topology>
    </subcellularLocation>
</comment>
<evidence type="ECO:0000313" key="7">
    <source>
        <dbReference type="Proteomes" id="UP000557307"/>
    </source>
</evidence>
<feature type="transmembrane region" description="Helical" evidence="5">
    <location>
        <begin position="204"/>
        <end position="226"/>
    </location>
</feature>
<dbReference type="RefSeq" id="WP_184178651.1">
    <property type="nucleotide sequence ID" value="NZ_JACHGF010000013.1"/>
</dbReference>
<dbReference type="Proteomes" id="UP000557307">
    <property type="component" value="Unassembled WGS sequence"/>
</dbReference>
<keyword evidence="3 5" id="KW-1133">Transmembrane helix</keyword>
<comment type="caution">
    <text evidence="6">The sequence shown here is derived from an EMBL/GenBank/DDBJ whole genome shotgun (WGS) entry which is preliminary data.</text>
</comment>
<dbReference type="Pfam" id="PF01988">
    <property type="entry name" value="VIT1"/>
    <property type="match status" value="1"/>
</dbReference>
<keyword evidence="2 5" id="KW-0812">Transmembrane</keyword>
<keyword evidence="4 5" id="KW-0472">Membrane</keyword>
<evidence type="ECO:0000256" key="5">
    <source>
        <dbReference type="SAM" id="Phobius"/>
    </source>
</evidence>
<keyword evidence="7" id="KW-1185">Reference proteome</keyword>
<feature type="transmembrane region" description="Helical" evidence="5">
    <location>
        <begin position="43"/>
        <end position="66"/>
    </location>
</feature>
<dbReference type="GO" id="GO:0005384">
    <property type="term" value="F:manganese ion transmembrane transporter activity"/>
    <property type="evidence" value="ECO:0007669"/>
    <property type="project" value="InterPro"/>
</dbReference>
<protein>
    <submittedName>
        <fullName evidence="6">VIT1/CCC1 family predicted Fe2+/Mn2+ transporter</fullName>
    </submittedName>
</protein>
<feature type="transmembrane region" description="Helical" evidence="5">
    <location>
        <begin position="147"/>
        <end position="167"/>
    </location>
</feature>
<reference evidence="6 7" key="1">
    <citation type="submission" date="2020-08" db="EMBL/GenBank/DDBJ databases">
        <title>Genomic Encyclopedia of Type Strains, Phase IV (KMG-IV): sequencing the most valuable type-strain genomes for metagenomic binning, comparative biology and taxonomic classification.</title>
        <authorList>
            <person name="Goeker M."/>
        </authorList>
    </citation>
    <scope>NUCLEOTIDE SEQUENCE [LARGE SCALE GENOMIC DNA]</scope>
    <source>
        <strain evidence="6 7">DSM 105074</strain>
    </source>
</reference>
<evidence type="ECO:0000256" key="3">
    <source>
        <dbReference type="ARBA" id="ARBA00022989"/>
    </source>
</evidence>
<dbReference type="GO" id="GO:0012505">
    <property type="term" value="C:endomembrane system"/>
    <property type="evidence" value="ECO:0007669"/>
    <property type="project" value="UniProtKB-SubCell"/>
</dbReference>
<sequence>MHQEQHLRNSDFITDAVIGLSDGLTVPFALAAGLSGAVASNGIIVTAGIAEIVAGSIAMGLGGYLAGKTEIEHYDSELRREHNEVEAVPEKEKAEIRDIFADYGLSEDSQTRIVEELAKDKDKWVDFMMKFELGLERPTLNRARNSALTIGGAYVLGGFVPLLGYFFTDLPLQGLMVSSALTIACLFIFGYFKGKATGQPPIKGAFKVMIVGIIAAGAAFLVAQFLNNNL</sequence>
<dbReference type="InterPro" id="IPR008217">
    <property type="entry name" value="Ccc1_fam"/>
</dbReference>
<dbReference type="CDD" id="cd02435">
    <property type="entry name" value="CCC1"/>
    <property type="match status" value="1"/>
</dbReference>